<dbReference type="EMBL" id="VOKX01000018">
    <property type="protein sequence ID" value="KAB7846841.1"/>
    <property type="molecule type" value="Genomic_DNA"/>
</dbReference>
<accession>A0A5N5W965</accession>
<dbReference type="Proteomes" id="UP000327000">
    <property type="component" value="Unassembled WGS sequence"/>
</dbReference>
<keyword evidence="2" id="KW-1185">Reference proteome</keyword>
<reference evidence="1 2" key="1">
    <citation type="journal article" date="2019" name="Microb. Cell Fact.">
        <title>Exploring novel herbicidin analogues by transcriptional regulator overexpression and MS/MS molecular networking.</title>
        <authorList>
            <person name="Shi Y."/>
            <person name="Gu R."/>
            <person name="Li Y."/>
            <person name="Wang X."/>
            <person name="Ren W."/>
            <person name="Li X."/>
            <person name="Wang L."/>
            <person name="Xie Y."/>
            <person name="Hong B."/>
        </authorList>
    </citation>
    <scope>NUCLEOTIDE SEQUENCE [LARGE SCALE GENOMIC DNA]</scope>
    <source>
        <strain evidence="1 2">US-43</strain>
    </source>
</reference>
<comment type="caution">
    <text evidence="1">The sequence shown here is derived from an EMBL/GenBank/DDBJ whole genome shotgun (WGS) entry which is preliminary data.</text>
</comment>
<proteinExistence type="predicted"/>
<sequence>MDWARVAAGPAWVDPACTAVRLMESGHAPSDAMAWIEQFDSWRNADPRAVDAFVNVTCRRWTARVGERGARRSNARFRHLLGCTGSWPACTERRGP</sequence>
<gene>
    <name evidence="1" type="ORF">FRZ00_11520</name>
</gene>
<dbReference type="OrthoDB" id="2570531at2"/>
<organism evidence="1 2">
    <name type="scientific">Streptomyces mobaraensis</name>
    <name type="common">Streptoverticillium mobaraense</name>
    <dbReference type="NCBI Taxonomy" id="35621"/>
    <lineage>
        <taxon>Bacteria</taxon>
        <taxon>Bacillati</taxon>
        <taxon>Actinomycetota</taxon>
        <taxon>Actinomycetes</taxon>
        <taxon>Kitasatosporales</taxon>
        <taxon>Streptomycetaceae</taxon>
        <taxon>Streptomyces</taxon>
    </lineage>
</organism>
<dbReference type="RefSeq" id="WP_152263360.1">
    <property type="nucleotide sequence ID" value="NZ_VOKX01000018.1"/>
</dbReference>
<dbReference type="AlphaFoldDB" id="A0A5N5W965"/>
<evidence type="ECO:0000313" key="2">
    <source>
        <dbReference type="Proteomes" id="UP000327000"/>
    </source>
</evidence>
<protein>
    <submittedName>
        <fullName evidence="1">Uncharacterized protein</fullName>
    </submittedName>
</protein>
<name>A0A5N5W965_STRMB</name>
<evidence type="ECO:0000313" key="1">
    <source>
        <dbReference type="EMBL" id="KAB7846841.1"/>
    </source>
</evidence>